<keyword evidence="7" id="KW-0963">Cytoplasm</keyword>
<reference evidence="12" key="1">
    <citation type="submission" date="2023-02" db="EMBL/GenBank/DDBJ databases">
        <title>Genome sequence of Hyphococcus flavus.</title>
        <authorList>
            <person name="Rong J.-C."/>
            <person name="Zhao Q."/>
            <person name="Yi M."/>
            <person name="Wu J.-Y."/>
        </authorList>
    </citation>
    <scope>NUCLEOTIDE SEQUENCE</scope>
    <source>
        <strain evidence="12">MCCC 1K03223</strain>
    </source>
</reference>
<dbReference type="EC" id="4.1.1.37" evidence="3 7"/>
<comment type="function">
    <text evidence="7">Catalyzes the decarboxylation of four acetate groups of uroporphyrinogen-III to yield coproporphyrinogen-III.</text>
</comment>
<evidence type="ECO:0000256" key="7">
    <source>
        <dbReference type="HAMAP-Rule" id="MF_00218"/>
    </source>
</evidence>
<dbReference type="EMBL" id="CP118166">
    <property type="protein sequence ID" value="WDI32757.1"/>
    <property type="molecule type" value="Genomic_DNA"/>
</dbReference>
<dbReference type="PANTHER" id="PTHR21091">
    <property type="entry name" value="METHYLTETRAHYDROFOLATE:HOMOCYSTEINE METHYLTRANSFERASE RELATED"/>
    <property type="match status" value="1"/>
</dbReference>
<comment type="subcellular location">
    <subcellularLocation>
        <location evidence="7">Cytoplasm</location>
    </subcellularLocation>
</comment>
<dbReference type="Proteomes" id="UP001214043">
    <property type="component" value="Chromosome"/>
</dbReference>
<dbReference type="RefSeq" id="WP_274494698.1">
    <property type="nucleotide sequence ID" value="NZ_CP118166.1"/>
</dbReference>
<organism evidence="12 13">
    <name type="scientific">Hyphococcus flavus</name>
    <dbReference type="NCBI Taxonomy" id="1866326"/>
    <lineage>
        <taxon>Bacteria</taxon>
        <taxon>Pseudomonadati</taxon>
        <taxon>Pseudomonadota</taxon>
        <taxon>Alphaproteobacteria</taxon>
        <taxon>Parvularculales</taxon>
        <taxon>Parvularculaceae</taxon>
        <taxon>Hyphococcus</taxon>
    </lineage>
</organism>
<dbReference type="PROSITE" id="PS00907">
    <property type="entry name" value="UROD_2"/>
    <property type="match status" value="1"/>
</dbReference>
<feature type="site" description="Transition state stabilizer" evidence="7">
    <location>
        <position position="75"/>
    </location>
</feature>
<evidence type="ECO:0000256" key="9">
    <source>
        <dbReference type="RuleBase" id="RU004169"/>
    </source>
</evidence>
<accession>A0AAF0CID3</accession>
<evidence type="ECO:0000256" key="3">
    <source>
        <dbReference type="ARBA" id="ARBA00012288"/>
    </source>
</evidence>
<dbReference type="InterPro" id="IPR000257">
    <property type="entry name" value="Uroporphyrinogen_deCOase"/>
</dbReference>
<dbReference type="AlphaFoldDB" id="A0AAF0CID3"/>
<evidence type="ECO:0000256" key="1">
    <source>
        <dbReference type="ARBA" id="ARBA00004804"/>
    </source>
</evidence>
<feature type="binding site" evidence="7">
    <location>
        <position position="75"/>
    </location>
    <ligand>
        <name>substrate</name>
    </ligand>
</feature>
<feature type="binding site" evidence="7">
    <location>
        <position position="151"/>
    </location>
    <ligand>
        <name>substrate</name>
    </ligand>
</feature>
<evidence type="ECO:0000313" key="12">
    <source>
        <dbReference type="EMBL" id="WDI32757.1"/>
    </source>
</evidence>
<dbReference type="NCBIfam" id="TIGR01464">
    <property type="entry name" value="hemE"/>
    <property type="match status" value="1"/>
</dbReference>
<evidence type="ECO:0000259" key="10">
    <source>
        <dbReference type="PROSITE" id="PS00906"/>
    </source>
</evidence>
<dbReference type="GO" id="GO:0004853">
    <property type="term" value="F:uroporphyrinogen decarboxylase activity"/>
    <property type="evidence" value="ECO:0007669"/>
    <property type="project" value="UniProtKB-UniRule"/>
</dbReference>
<keyword evidence="5 7" id="KW-0456">Lyase</keyword>
<dbReference type="SUPFAM" id="SSF51726">
    <property type="entry name" value="UROD/MetE-like"/>
    <property type="match status" value="1"/>
</dbReference>
<dbReference type="PANTHER" id="PTHR21091:SF169">
    <property type="entry name" value="UROPORPHYRINOGEN DECARBOXYLASE"/>
    <property type="match status" value="1"/>
</dbReference>
<dbReference type="InterPro" id="IPR038071">
    <property type="entry name" value="UROD/MetE-like_sf"/>
</dbReference>
<evidence type="ECO:0000256" key="5">
    <source>
        <dbReference type="ARBA" id="ARBA00023239"/>
    </source>
</evidence>
<comment type="caution">
    <text evidence="7">Lacks conserved residue(s) required for the propagation of feature annotation.</text>
</comment>
<dbReference type="HAMAP" id="MF_00218">
    <property type="entry name" value="URO_D"/>
    <property type="match status" value="1"/>
</dbReference>
<evidence type="ECO:0000256" key="6">
    <source>
        <dbReference type="ARBA" id="ARBA00023244"/>
    </source>
</evidence>
<comment type="pathway">
    <text evidence="1 7 8">Porphyrin-containing compound metabolism; protoporphyrin-IX biosynthesis; coproporphyrinogen-III from 5-aminolevulinate: step 4/4.</text>
</comment>
<dbReference type="Pfam" id="PF01208">
    <property type="entry name" value="URO-D"/>
    <property type="match status" value="1"/>
</dbReference>
<comment type="subunit">
    <text evidence="7">Homodimer.</text>
</comment>
<dbReference type="Gene3D" id="3.20.20.210">
    <property type="match status" value="1"/>
</dbReference>
<evidence type="ECO:0000313" key="13">
    <source>
        <dbReference type="Proteomes" id="UP001214043"/>
    </source>
</evidence>
<comment type="catalytic activity">
    <reaction evidence="7 8">
        <text>uroporphyrinogen III + 4 H(+) = coproporphyrinogen III + 4 CO2</text>
        <dbReference type="Rhea" id="RHEA:19865"/>
        <dbReference type="ChEBI" id="CHEBI:15378"/>
        <dbReference type="ChEBI" id="CHEBI:16526"/>
        <dbReference type="ChEBI" id="CHEBI:57308"/>
        <dbReference type="ChEBI" id="CHEBI:57309"/>
        <dbReference type="EC" id="4.1.1.37"/>
    </reaction>
</comment>
<evidence type="ECO:0000256" key="2">
    <source>
        <dbReference type="ARBA" id="ARBA00009935"/>
    </source>
</evidence>
<sequence>MPTEPKFLRVFEGEVFDVPPIWFMRQAGRYLPEYRALRAKVGSFLDLCFNSDLASEVTLQPIRRFDLDAAILFADILLIPHALGQNLRFVEGEGPRLEPVVTAGDLDGFRAQDVRPALSAVFETVSKTRTALPDDKALIGFAGAPWTVATYMLAGGPMKDPAVLRKRFYQEREFIDGLINVLVEKTIDYLLAQIEAGADAVQLFDTWAAGLPWPVLDAVSLRPLEKIARAIKKAHPDTPVILFPKGVGEKCGEYALLQGCDGLGIDYAMDPSWARANLAERVVVQGGLDPLLVVSGGEEMEKTAETYLKLFHDVPYVFNLGHGFTPETPPENVARLVDVIRNGQ</sequence>
<feature type="binding site" evidence="7">
    <location>
        <position position="206"/>
    </location>
    <ligand>
        <name>substrate</name>
    </ligand>
</feature>
<dbReference type="KEGG" id="hfl:PUV54_06045"/>
<name>A0AAF0CID3_9PROT</name>
<proteinExistence type="inferred from homology"/>
<dbReference type="GO" id="GO:0005829">
    <property type="term" value="C:cytosol"/>
    <property type="evidence" value="ECO:0007669"/>
    <property type="project" value="TreeGrafter"/>
</dbReference>
<feature type="domain" description="Uroporphyrinogen decarboxylase (URO-D)" evidence="11">
    <location>
        <begin position="139"/>
        <end position="155"/>
    </location>
</feature>
<evidence type="ECO:0000256" key="4">
    <source>
        <dbReference type="ARBA" id="ARBA00022793"/>
    </source>
</evidence>
<dbReference type="CDD" id="cd00717">
    <property type="entry name" value="URO-D"/>
    <property type="match status" value="1"/>
</dbReference>
<dbReference type="GO" id="GO:0019353">
    <property type="term" value="P:protoporphyrinogen IX biosynthetic process from glutamate"/>
    <property type="evidence" value="ECO:0007669"/>
    <property type="project" value="TreeGrafter"/>
</dbReference>
<keyword evidence="6 7" id="KW-0627">Porphyrin biosynthesis</keyword>
<keyword evidence="13" id="KW-1185">Reference proteome</keyword>
<comment type="similarity">
    <text evidence="2 7 9">Belongs to the uroporphyrinogen decarboxylase family.</text>
</comment>
<dbReference type="PROSITE" id="PS00906">
    <property type="entry name" value="UROD_1"/>
    <property type="match status" value="1"/>
</dbReference>
<feature type="binding site" evidence="7">
    <location>
        <begin position="25"/>
        <end position="29"/>
    </location>
    <ligand>
        <name>substrate</name>
    </ligand>
</feature>
<evidence type="ECO:0000256" key="8">
    <source>
        <dbReference type="RuleBase" id="RU000554"/>
    </source>
</evidence>
<protein>
    <recommendedName>
        <fullName evidence="3 7">Uroporphyrinogen decarboxylase</fullName>
        <shortName evidence="7">UPD</shortName>
        <shortName evidence="7">URO-D</shortName>
        <ecNumber evidence="3 7">4.1.1.37</ecNumber>
    </recommendedName>
</protein>
<gene>
    <name evidence="7 12" type="primary">hemE</name>
    <name evidence="12" type="ORF">PUV54_06045</name>
</gene>
<keyword evidence="4 7" id="KW-0210">Decarboxylase</keyword>
<evidence type="ECO:0000259" key="11">
    <source>
        <dbReference type="PROSITE" id="PS00907"/>
    </source>
</evidence>
<dbReference type="InterPro" id="IPR006361">
    <property type="entry name" value="Uroporphyrinogen_deCO2ase_HemE"/>
</dbReference>
<feature type="binding site" evidence="7">
    <location>
        <position position="322"/>
    </location>
    <ligand>
        <name>substrate</name>
    </ligand>
</feature>
<feature type="domain" description="Uroporphyrinogen decarboxylase (URO-D)" evidence="10">
    <location>
        <begin position="20"/>
        <end position="29"/>
    </location>
</feature>